<protein>
    <recommendedName>
        <fullName evidence="3">Glycine N-acyltransferase-like protein</fullName>
        <ecNumber evidence="3">2.3.1.-</ecNumber>
    </recommendedName>
</protein>
<keyword evidence="2 3" id="KW-0012">Acyltransferase</keyword>
<keyword evidence="6" id="KW-1185">Reference proteome</keyword>
<organism evidence="5 6">
    <name type="scientific">Tetraodon nigroviridis</name>
    <name type="common">Spotted green pufferfish</name>
    <name type="synonym">Chelonodon nigroviridis</name>
    <dbReference type="NCBI Taxonomy" id="99883"/>
    <lineage>
        <taxon>Eukaryota</taxon>
        <taxon>Metazoa</taxon>
        <taxon>Chordata</taxon>
        <taxon>Craniata</taxon>
        <taxon>Vertebrata</taxon>
        <taxon>Euteleostomi</taxon>
        <taxon>Actinopterygii</taxon>
        <taxon>Neopterygii</taxon>
        <taxon>Teleostei</taxon>
        <taxon>Neoteleostei</taxon>
        <taxon>Acanthomorphata</taxon>
        <taxon>Eupercaria</taxon>
        <taxon>Tetraodontiformes</taxon>
        <taxon>Tetradontoidea</taxon>
        <taxon>Tetraodontidae</taxon>
        <taxon>Tetraodon</taxon>
    </lineage>
</organism>
<dbReference type="CDD" id="cd04301">
    <property type="entry name" value="NAT_SF"/>
    <property type="match status" value="1"/>
</dbReference>
<dbReference type="GO" id="GO:0047961">
    <property type="term" value="F:glycine N-acyltransferase activity"/>
    <property type="evidence" value="ECO:0007669"/>
    <property type="project" value="InterPro"/>
</dbReference>
<reference evidence="5" key="3">
    <citation type="submission" date="2025-09" db="UniProtKB">
        <authorList>
            <consortium name="Ensembl"/>
        </authorList>
    </citation>
    <scope>IDENTIFICATION</scope>
</reference>
<dbReference type="Ensembl" id="ENSTNIT00000019970.1">
    <property type="protein sequence ID" value="ENSTNIP00000019740.1"/>
    <property type="gene ID" value="ENSTNIG00000016634.1"/>
</dbReference>
<dbReference type="EC" id="2.3.1.-" evidence="3"/>
<dbReference type="Gene3D" id="3.40.630.30">
    <property type="match status" value="1"/>
</dbReference>
<evidence type="ECO:0000256" key="2">
    <source>
        <dbReference type="ARBA" id="ARBA00023315"/>
    </source>
</evidence>
<evidence type="ECO:0000259" key="4">
    <source>
        <dbReference type="PROSITE" id="PS51186"/>
    </source>
</evidence>
<dbReference type="InterPro" id="IPR016181">
    <property type="entry name" value="Acyl_CoA_acyltransferase"/>
</dbReference>
<dbReference type="PROSITE" id="PS51186">
    <property type="entry name" value="GNAT"/>
    <property type="match status" value="1"/>
</dbReference>
<dbReference type="Pfam" id="PF08444">
    <property type="entry name" value="Gly_acyl_tr_C"/>
    <property type="match status" value="1"/>
</dbReference>
<name>H3DGU6_TETNG</name>
<reference evidence="5" key="2">
    <citation type="submission" date="2025-08" db="UniProtKB">
        <authorList>
            <consortium name="Ensembl"/>
        </authorList>
    </citation>
    <scope>IDENTIFICATION</scope>
</reference>
<comment type="similarity">
    <text evidence="3">Belongs to the glycine N-acyltransferase family.</text>
</comment>
<dbReference type="Proteomes" id="UP000007303">
    <property type="component" value="Unassembled WGS sequence"/>
</dbReference>
<evidence type="ECO:0000256" key="3">
    <source>
        <dbReference type="RuleBase" id="RU368002"/>
    </source>
</evidence>
<dbReference type="InterPro" id="IPR000182">
    <property type="entry name" value="GNAT_dom"/>
</dbReference>
<keyword evidence="1 3" id="KW-0808">Transferase</keyword>
<dbReference type="GO" id="GO:0005739">
    <property type="term" value="C:mitochondrion"/>
    <property type="evidence" value="ECO:0007669"/>
    <property type="project" value="InterPro"/>
</dbReference>
<reference evidence="6" key="1">
    <citation type="journal article" date="2004" name="Nature">
        <title>Genome duplication in the teleost fish Tetraodon nigroviridis reveals the early vertebrate proto-karyotype.</title>
        <authorList>
            <person name="Jaillon O."/>
            <person name="Aury J.-M."/>
            <person name="Brunet F."/>
            <person name="Petit J.-L."/>
            <person name="Stange-Thomann N."/>
            <person name="Mauceli E."/>
            <person name="Bouneau L."/>
            <person name="Fischer C."/>
            <person name="Ozouf-Costaz C."/>
            <person name="Bernot A."/>
            <person name="Nicaud S."/>
            <person name="Jaffe D."/>
            <person name="Fisher S."/>
            <person name="Lutfalla G."/>
            <person name="Dossat C."/>
            <person name="Segurens B."/>
            <person name="Dasilva C."/>
            <person name="Salanoubat M."/>
            <person name="Levy M."/>
            <person name="Boudet N."/>
            <person name="Castellano S."/>
            <person name="Anthouard V."/>
            <person name="Jubin C."/>
            <person name="Castelli V."/>
            <person name="Katinka M."/>
            <person name="Vacherie B."/>
            <person name="Biemont C."/>
            <person name="Skalli Z."/>
            <person name="Cattolico L."/>
            <person name="Poulain J."/>
            <person name="De Berardinis V."/>
            <person name="Cruaud C."/>
            <person name="Duprat S."/>
            <person name="Brottier P."/>
            <person name="Coutanceau J.-P."/>
            <person name="Gouzy J."/>
            <person name="Parra G."/>
            <person name="Lardier G."/>
            <person name="Chapple C."/>
            <person name="McKernan K.J."/>
            <person name="McEwan P."/>
            <person name="Bosak S."/>
            <person name="Kellis M."/>
            <person name="Volff J.-N."/>
            <person name="Guigo R."/>
            <person name="Zody M.C."/>
            <person name="Mesirov J."/>
            <person name="Lindblad-Toh K."/>
            <person name="Birren B."/>
            <person name="Nusbaum C."/>
            <person name="Kahn D."/>
            <person name="Robinson-Rechavi M."/>
            <person name="Laudet V."/>
            <person name="Schachter V."/>
            <person name="Quetier F."/>
            <person name="Saurin W."/>
            <person name="Scarpelli C."/>
            <person name="Wincker P."/>
            <person name="Lander E.S."/>
            <person name="Weissenbach J."/>
            <person name="Roest Crollius H."/>
        </authorList>
    </citation>
    <scope>NUCLEOTIDE SEQUENCE [LARGE SCALE GENOMIC DNA]</scope>
</reference>
<evidence type="ECO:0000256" key="1">
    <source>
        <dbReference type="ARBA" id="ARBA00022679"/>
    </source>
</evidence>
<proteinExistence type="inferred from homology"/>
<dbReference type="GeneTree" id="ENSGT00950000183133"/>
<dbReference type="Pfam" id="PF06021">
    <property type="entry name" value="Gly_acyl_tr_N"/>
    <property type="match status" value="1"/>
</dbReference>
<dbReference type="PANTHER" id="PTHR15298">
    <property type="entry name" value="L-COA N-ACYLTRANSFERASE-RELATED"/>
    <property type="match status" value="1"/>
</dbReference>
<dbReference type="HOGENOM" id="CLU_060336_0_0_1"/>
<dbReference type="InParanoid" id="H3DGU6"/>
<sequence>KNMKILGKAEILTAEKALLKHFPKSLKVYGYLHTINRNIPTRMEVIVDSWPEFKVIVCRPDPKNEHKRDMRSQVSYYSTDQQALRKILTDADVVDWSRYFIIGGLDTADTSMLKELSSQRGVNIRIFTVVHLMYLPDSHQLLPQEKVPSAHSQVASRVSSLDLSHADLVNKTWKFGSNEKSYNTIKNFIASFPSCCILDEQGRPVSWLLLYDYCAMGLLYTLPEHRGRGLAKVLISTMARRLRAEGFPVYCYIEEENTLSYKLFYTVIHLPTILCGFSLHLSCPL</sequence>
<dbReference type="AlphaFoldDB" id="H3DGU6"/>
<dbReference type="STRING" id="99883.ENSTNIP00000019740"/>
<dbReference type="InterPro" id="IPR015938">
    <property type="entry name" value="Glycine_N-acyltransferase_N"/>
</dbReference>
<dbReference type="SUPFAM" id="SSF55729">
    <property type="entry name" value="Acyl-CoA N-acyltransferases (Nat)"/>
    <property type="match status" value="1"/>
</dbReference>
<feature type="domain" description="N-acetyltransferase" evidence="4">
    <location>
        <begin position="156"/>
        <end position="285"/>
    </location>
</feature>
<evidence type="ECO:0000313" key="5">
    <source>
        <dbReference type="Ensembl" id="ENSTNIP00000019740.1"/>
    </source>
</evidence>
<accession>H3DGU6</accession>
<dbReference type="PANTHER" id="PTHR15298:SF17">
    <property type="entry name" value="GLYCINE N-ACYLTRANSFERASE-LIKE PROTEIN"/>
    <property type="match status" value="1"/>
</dbReference>
<dbReference type="InterPro" id="IPR013652">
    <property type="entry name" value="Glycine_N-acyltransferase_C"/>
</dbReference>
<evidence type="ECO:0000313" key="6">
    <source>
        <dbReference type="Proteomes" id="UP000007303"/>
    </source>
</evidence>
<dbReference type="OMA" id="VYEYCAL"/>
<dbReference type="InterPro" id="IPR010313">
    <property type="entry name" value="Glycine_N-acyltransferase"/>
</dbReference>